<evidence type="ECO:0000313" key="2">
    <source>
        <dbReference type="Proteomes" id="UP000178811"/>
    </source>
</evidence>
<organism evidence="1 2">
    <name type="scientific">Candidatus Kaiserbacteria bacterium RIFCSPLOWO2_01_FULL_52_12b</name>
    <dbReference type="NCBI Taxonomy" id="1798509"/>
    <lineage>
        <taxon>Bacteria</taxon>
        <taxon>Candidatus Kaiseribacteriota</taxon>
    </lineage>
</organism>
<name>A0A1F6EWL4_9BACT</name>
<gene>
    <name evidence="1" type="ORF">A3A36_00885</name>
</gene>
<accession>A0A1F6EWL4</accession>
<dbReference type="AlphaFoldDB" id="A0A1F6EWL4"/>
<dbReference type="Proteomes" id="UP000178811">
    <property type="component" value="Unassembled WGS sequence"/>
</dbReference>
<reference evidence="1 2" key="1">
    <citation type="journal article" date="2016" name="Nat. Commun.">
        <title>Thousands of microbial genomes shed light on interconnected biogeochemical processes in an aquifer system.</title>
        <authorList>
            <person name="Anantharaman K."/>
            <person name="Brown C.T."/>
            <person name="Hug L.A."/>
            <person name="Sharon I."/>
            <person name="Castelle C.J."/>
            <person name="Probst A.J."/>
            <person name="Thomas B.C."/>
            <person name="Singh A."/>
            <person name="Wilkins M.J."/>
            <person name="Karaoz U."/>
            <person name="Brodie E.L."/>
            <person name="Williams K.H."/>
            <person name="Hubbard S.S."/>
            <person name="Banfield J.F."/>
        </authorList>
    </citation>
    <scope>NUCLEOTIDE SEQUENCE [LARGE SCALE GENOMIC DNA]</scope>
</reference>
<sequence length="59" mass="6500">MNDRSFKFTSIGRLHVNSTGVCMKPTALASTVPRTMSLTKLAGTIYIKAHGPSWDQFDI</sequence>
<protein>
    <submittedName>
        <fullName evidence="1">Uncharacterized protein</fullName>
    </submittedName>
</protein>
<evidence type="ECO:0000313" key="1">
    <source>
        <dbReference type="EMBL" id="OGG78009.1"/>
    </source>
</evidence>
<dbReference type="EMBL" id="MFLW01000026">
    <property type="protein sequence ID" value="OGG78009.1"/>
    <property type="molecule type" value="Genomic_DNA"/>
</dbReference>
<comment type="caution">
    <text evidence="1">The sequence shown here is derived from an EMBL/GenBank/DDBJ whole genome shotgun (WGS) entry which is preliminary data.</text>
</comment>
<proteinExistence type="predicted"/>